<dbReference type="SUPFAM" id="SSF49599">
    <property type="entry name" value="TRAF domain-like"/>
    <property type="match status" value="1"/>
</dbReference>
<dbReference type="EMBL" id="BTRK01000005">
    <property type="protein sequence ID" value="GMR54788.1"/>
    <property type="molecule type" value="Genomic_DNA"/>
</dbReference>
<name>A0AAN5D1H3_9BILA</name>
<dbReference type="Pfam" id="PF00917">
    <property type="entry name" value="MATH"/>
    <property type="match status" value="1"/>
</dbReference>
<evidence type="ECO:0000313" key="3">
    <source>
        <dbReference type="Proteomes" id="UP001328107"/>
    </source>
</evidence>
<evidence type="ECO:0000259" key="1">
    <source>
        <dbReference type="Pfam" id="PF00917"/>
    </source>
</evidence>
<gene>
    <name evidence="2" type="ORF">PMAYCL1PPCAC_24978</name>
</gene>
<evidence type="ECO:0000313" key="2">
    <source>
        <dbReference type="EMBL" id="GMR54788.1"/>
    </source>
</evidence>
<comment type="caution">
    <text evidence="2">The sequence shown here is derived from an EMBL/GenBank/DDBJ whole genome shotgun (WGS) entry which is preliminary data.</text>
</comment>
<dbReference type="Proteomes" id="UP001328107">
    <property type="component" value="Unassembled WGS sequence"/>
</dbReference>
<proteinExistence type="predicted"/>
<reference evidence="3" key="1">
    <citation type="submission" date="2022-10" db="EMBL/GenBank/DDBJ databases">
        <title>Genome assembly of Pristionchus species.</title>
        <authorList>
            <person name="Yoshida K."/>
            <person name="Sommer R.J."/>
        </authorList>
    </citation>
    <scope>NUCLEOTIDE SEQUENCE [LARGE SCALE GENOMIC DNA]</scope>
    <source>
        <strain evidence="3">RS5460</strain>
    </source>
</reference>
<protein>
    <recommendedName>
        <fullName evidence="1">MATH domain-containing protein</fullName>
    </recommendedName>
</protein>
<keyword evidence="3" id="KW-1185">Reference proteome</keyword>
<dbReference type="InterPro" id="IPR002083">
    <property type="entry name" value="MATH/TRAF_dom"/>
</dbReference>
<organism evidence="2 3">
    <name type="scientific">Pristionchus mayeri</name>
    <dbReference type="NCBI Taxonomy" id="1317129"/>
    <lineage>
        <taxon>Eukaryota</taxon>
        <taxon>Metazoa</taxon>
        <taxon>Ecdysozoa</taxon>
        <taxon>Nematoda</taxon>
        <taxon>Chromadorea</taxon>
        <taxon>Rhabditida</taxon>
        <taxon>Rhabditina</taxon>
        <taxon>Diplogasteromorpha</taxon>
        <taxon>Diplogasteroidea</taxon>
        <taxon>Neodiplogasteridae</taxon>
        <taxon>Pristionchus</taxon>
    </lineage>
</organism>
<feature type="non-terminal residue" evidence="2">
    <location>
        <position position="1"/>
    </location>
</feature>
<dbReference type="AlphaFoldDB" id="A0AAN5D1H3"/>
<feature type="domain" description="MATH" evidence="1">
    <location>
        <begin position="13"/>
        <end position="82"/>
    </location>
</feature>
<accession>A0AAN5D1H3</accession>
<sequence length="116" mass="13526">FRWELDSAIKALENGKVESDVFSKGGFKWSVEFSAPGYVVKFSLRCAVEHKEQWYCDSEVEMSLLKANGKMHTYSEQKFRYSTSITGHGGIPHPYHRLRRVSFFHKNNILIFFLDT</sequence>